<dbReference type="GeneID" id="19879379"/>
<feature type="transmembrane region" description="Helical" evidence="1">
    <location>
        <begin position="7"/>
        <end position="26"/>
    </location>
</feature>
<reference evidence="3" key="1">
    <citation type="submission" date="2011-03" db="EMBL/GenBank/DDBJ databases">
        <title>The genome sequence of Vavraia culicis strain floridensis.</title>
        <authorList>
            <consortium name="The Broad Institute Genome Sequencing Platform"/>
            <person name="Cuomo C."/>
            <person name="Becnel J."/>
            <person name="Sanscrainte N."/>
            <person name="Young S.K."/>
            <person name="Zeng Q."/>
            <person name="Gargeya S."/>
            <person name="Fitzgerald M."/>
            <person name="Haas B."/>
            <person name="Abouelleil A."/>
            <person name="Alvarado L."/>
            <person name="Arachchi H.M."/>
            <person name="Berlin A."/>
            <person name="Chapman S.B."/>
            <person name="Gearin G."/>
            <person name="Goldberg J."/>
            <person name="Griggs A."/>
            <person name="Gujja S."/>
            <person name="Hansen M."/>
            <person name="Heiman D."/>
            <person name="Howarth C."/>
            <person name="Larimer J."/>
            <person name="Lui A."/>
            <person name="MacDonald P.J.P."/>
            <person name="McCowen C."/>
            <person name="Montmayeur A."/>
            <person name="Murphy C."/>
            <person name="Neiman D."/>
            <person name="Pearson M."/>
            <person name="Priest M."/>
            <person name="Roberts A."/>
            <person name="Saif S."/>
            <person name="Shea T."/>
            <person name="Sisk P."/>
            <person name="Stolte C."/>
            <person name="Sykes S."/>
            <person name="Wortman J."/>
            <person name="Nusbaum C."/>
            <person name="Birren B."/>
        </authorList>
    </citation>
    <scope>NUCLEOTIDE SEQUENCE [LARGE SCALE GENOMIC DNA]</scope>
    <source>
        <strain evidence="3">floridensis</strain>
    </source>
</reference>
<keyword evidence="1" id="KW-0812">Transmembrane</keyword>
<dbReference type="InParanoid" id="L2GV56"/>
<feature type="transmembrane region" description="Helical" evidence="1">
    <location>
        <begin position="72"/>
        <end position="90"/>
    </location>
</feature>
<accession>L2GV56</accession>
<dbReference type="VEuPathDB" id="MicrosporidiaDB:VCUG_01501"/>
<keyword evidence="1" id="KW-1133">Transmembrane helix</keyword>
<name>L2GV56_VAVCU</name>
<organism evidence="2 3">
    <name type="scientific">Vavraia culicis (isolate floridensis)</name>
    <name type="common">Microsporidian parasite</name>
    <dbReference type="NCBI Taxonomy" id="948595"/>
    <lineage>
        <taxon>Eukaryota</taxon>
        <taxon>Fungi</taxon>
        <taxon>Fungi incertae sedis</taxon>
        <taxon>Microsporidia</taxon>
        <taxon>Pleistophoridae</taxon>
        <taxon>Vavraia</taxon>
    </lineage>
</organism>
<dbReference type="AlphaFoldDB" id="L2GV56"/>
<keyword evidence="3" id="KW-1185">Reference proteome</keyword>
<gene>
    <name evidence="2" type="ORF">VCUG_01501</name>
</gene>
<protein>
    <submittedName>
        <fullName evidence="2">Uncharacterized protein</fullName>
    </submittedName>
</protein>
<dbReference type="RefSeq" id="XP_008074521.1">
    <property type="nucleotide sequence ID" value="XM_008076330.1"/>
</dbReference>
<evidence type="ECO:0000256" key="1">
    <source>
        <dbReference type="SAM" id="Phobius"/>
    </source>
</evidence>
<dbReference type="HOGENOM" id="CLU_2051427_0_0_1"/>
<dbReference type="EMBL" id="GL877427">
    <property type="protein sequence ID" value="ELA46970.1"/>
    <property type="molecule type" value="Genomic_DNA"/>
</dbReference>
<sequence>MGQERYPCLAADTMFALLIFFTNTISRRTRANPLYSVSRLSIQDTILARGQELTPPISLVDPHLRVEVCPRILVIRLVNVAVLTAAFYIVRMVKVLYRWTFQHVTTSNTPYILDFWIAET</sequence>
<evidence type="ECO:0000313" key="3">
    <source>
        <dbReference type="Proteomes" id="UP000011081"/>
    </source>
</evidence>
<evidence type="ECO:0000313" key="2">
    <source>
        <dbReference type="EMBL" id="ELA46970.1"/>
    </source>
</evidence>
<dbReference type="Proteomes" id="UP000011081">
    <property type="component" value="Unassembled WGS sequence"/>
</dbReference>
<keyword evidence="1" id="KW-0472">Membrane</keyword>
<proteinExistence type="predicted"/>